<dbReference type="Pfam" id="PF02517">
    <property type="entry name" value="Rce1-like"/>
    <property type="match status" value="1"/>
</dbReference>
<feature type="transmembrane region" description="Helical" evidence="1">
    <location>
        <begin position="24"/>
        <end position="45"/>
    </location>
</feature>
<dbReference type="EMBL" id="LAOQ01000001">
    <property type="protein sequence ID" value="KJW05544.1"/>
    <property type="molecule type" value="Genomic_DNA"/>
</dbReference>
<evidence type="ECO:0000313" key="4">
    <source>
        <dbReference type="Proteomes" id="UP000033736"/>
    </source>
</evidence>
<dbReference type="Proteomes" id="UP000033736">
    <property type="component" value="Unassembled WGS sequence"/>
</dbReference>
<comment type="caution">
    <text evidence="3">The sequence shown here is derived from an EMBL/GenBank/DDBJ whole genome shotgun (WGS) entry which is preliminary data.</text>
</comment>
<dbReference type="AlphaFoldDB" id="A0A0F3RK08"/>
<reference evidence="3 4" key="1">
    <citation type="submission" date="2015-01" db="EMBL/GenBank/DDBJ databases">
        <title>Genome Sequencing of Rickettsiales /home/snadendla/prok_pipe/test/illegal_ec_num.txt.</title>
        <authorList>
            <person name="Daugherty S.C."/>
            <person name="Su Q."/>
            <person name="Abolude K."/>
            <person name="Beier-Sexton M."/>
            <person name="Carlyon J.A."/>
            <person name="Carter R."/>
            <person name="Day N.P."/>
            <person name="Dumler S.J."/>
            <person name="Dyachenko V."/>
            <person name="Godinez A."/>
            <person name="Kurtti T.J."/>
            <person name="Lichay M."/>
            <person name="Mullins K.E."/>
            <person name="Ott S."/>
            <person name="Pappas-Brown V."/>
            <person name="Paris D.H."/>
            <person name="Patel P."/>
            <person name="Richards A.L."/>
            <person name="Sadzewicz L."/>
            <person name="Sears K."/>
            <person name="Seidman D."/>
            <person name="Sengamalay N."/>
            <person name="Stenos J."/>
            <person name="Tallon L.J."/>
            <person name="Vincent G."/>
            <person name="Fraser C.M."/>
            <person name="Munderloh U."/>
            <person name="Dunning-Hotopp J.C."/>
        </authorList>
    </citation>
    <scope>NUCLEOTIDE SEQUENCE [LARGE SCALE GENOMIC DNA]</scope>
    <source>
        <strain evidence="3 4">T170-B</strain>
    </source>
</reference>
<keyword evidence="1" id="KW-0812">Transmembrane</keyword>
<protein>
    <submittedName>
        <fullName evidence="3">CAAX protease self-immunity family protein</fullName>
    </submittedName>
</protein>
<dbReference type="GO" id="GO:0006508">
    <property type="term" value="P:proteolysis"/>
    <property type="evidence" value="ECO:0007669"/>
    <property type="project" value="UniProtKB-KW"/>
</dbReference>
<evidence type="ECO:0000259" key="2">
    <source>
        <dbReference type="Pfam" id="PF02517"/>
    </source>
</evidence>
<dbReference type="PATRIC" id="fig|1268837.3.peg.374"/>
<keyword evidence="4" id="KW-1185">Reference proteome</keyword>
<dbReference type="InterPro" id="IPR003675">
    <property type="entry name" value="Rce1/LyrA-like_dom"/>
</dbReference>
<keyword evidence="3" id="KW-0378">Hydrolase</keyword>
<keyword evidence="1" id="KW-1133">Transmembrane helix</keyword>
<keyword evidence="3" id="KW-0645">Protease</keyword>
<keyword evidence="1" id="KW-0472">Membrane</keyword>
<organism evidence="3 4">
    <name type="scientific">Rickettsia argasii T170-B</name>
    <dbReference type="NCBI Taxonomy" id="1268837"/>
    <lineage>
        <taxon>Bacteria</taxon>
        <taxon>Pseudomonadati</taxon>
        <taxon>Pseudomonadota</taxon>
        <taxon>Alphaproteobacteria</taxon>
        <taxon>Rickettsiales</taxon>
        <taxon>Rickettsiaceae</taxon>
        <taxon>Rickettsieae</taxon>
        <taxon>Rickettsia</taxon>
        <taxon>spotted fever group</taxon>
    </lineage>
</organism>
<sequence>MAEEVFFRGFLQRTLQNLLPKQQILAVIIASLIFGITYFQGRLIYI</sequence>
<gene>
    <name evidence="3" type="ORF">RAT170B_0364</name>
</gene>
<name>A0A0F3RK08_9RICK</name>
<dbReference type="GO" id="GO:0080120">
    <property type="term" value="P:CAAX-box protein maturation"/>
    <property type="evidence" value="ECO:0007669"/>
    <property type="project" value="UniProtKB-ARBA"/>
</dbReference>
<dbReference type="GO" id="GO:0004175">
    <property type="term" value="F:endopeptidase activity"/>
    <property type="evidence" value="ECO:0007669"/>
    <property type="project" value="UniProtKB-ARBA"/>
</dbReference>
<evidence type="ECO:0000256" key="1">
    <source>
        <dbReference type="SAM" id="Phobius"/>
    </source>
</evidence>
<proteinExistence type="predicted"/>
<accession>A0A0F3RK08</accession>
<feature type="domain" description="CAAX prenyl protease 2/Lysostaphin resistance protein A-like" evidence="2">
    <location>
        <begin position="2"/>
        <end position="41"/>
    </location>
</feature>
<evidence type="ECO:0000313" key="3">
    <source>
        <dbReference type="EMBL" id="KJW05544.1"/>
    </source>
</evidence>